<keyword evidence="2" id="KW-1133">Transmembrane helix</keyword>
<feature type="transmembrane region" description="Helical" evidence="2">
    <location>
        <begin position="35"/>
        <end position="55"/>
    </location>
</feature>
<dbReference type="OrthoDB" id="2663086at2"/>
<organism evidence="3 4">
    <name type="scientific">Cohnella abietis</name>
    <dbReference type="NCBI Taxonomy" id="2507935"/>
    <lineage>
        <taxon>Bacteria</taxon>
        <taxon>Bacillati</taxon>
        <taxon>Bacillota</taxon>
        <taxon>Bacilli</taxon>
        <taxon>Bacillales</taxon>
        <taxon>Paenibacillaceae</taxon>
        <taxon>Cohnella</taxon>
    </lineage>
</organism>
<feature type="transmembrane region" description="Helical" evidence="2">
    <location>
        <begin position="248"/>
        <end position="266"/>
    </location>
</feature>
<feature type="transmembrane region" description="Helical" evidence="2">
    <location>
        <begin position="6"/>
        <end position="28"/>
    </location>
</feature>
<dbReference type="AlphaFoldDB" id="A0A3T1CZ73"/>
<name>A0A3T1CZ73_9BACL</name>
<evidence type="ECO:0000256" key="2">
    <source>
        <dbReference type="SAM" id="Phobius"/>
    </source>
</evidence>
<feature type="transmembrane region" description="Helical" evidence="2">
    <location>
        <begin position="61"/>
        <end position="82"/>
    </location>
</feature>
<accession>A0A3T1CZ73</accession>
<keyword evidence="2" id="KW-0472">Membrane</keyword>
<dbReference type="Proteomes" id="UP000289856">
    <property type="component" value="Chromosome"/>
</dbReference>
<feature type="transmembrane region" description="Helical" evidence="2">
    <location>
        <begin position="176"/>
        <end position="195"/>
    </location>
</feature>
<feature type="transmembrane region" description="Helical" evidence="2">
    <location>
        <begin position="133"/>
        <end position="155"/>
    </location>
</feature>
<dbReference type="EMBL" id="AP019400">
    <property type="protein sequence ID" value="BBI31055.1"/>
    <property type="molecule type" value="Genomic_DNA"/>
</dbReference>
<sequence length="427" mass="49783">MAKTPYMGKIANRLLLELFIWLPIWLILTDSEGSTIKLVAFIAAIAAFGLGFALFNLPVAWSRFTLVMILILLVLVGSVKYTSELPLFIWMGVLLWRGRYPRATVRHHALGFLICTAAVIVASNNENLHQYRWGFIVLAIIWMVTWFVAFNRGLLEEAGLGNSIVTRPVRLTSRRYLFIFLTASLLIFALTVSYGQQLLTPPKINTDWMQSGKQEPPMEPPVQQQDPLSKLKNEDQGPPSLFWKISEWIMVGVAVIVGLWFVKLLWKDREWTWRSMIKAIREWFLREKKAEKLPYVEERRSLIKEKKKGAGLWDTLFHRQKHGRAWELLNNPEKVRRVYEEAVLTSIEQGYDFKSYHSPSETIEGIQQWRLGQQLLDKKDKNSAYWKRLLHIRKSLLMLYEKARYSPHEITEKEVEGLKEQDPQKKS</sequence>
<evidence type="ECO:0008006" key="5">
    <source>
        <dbReference type="Google" id="ProtNLM"/>
    </source>
</evidence>
<dbReference type="KEGG" id="cohn:KCTCHS21_04540"/>
<feature type="region of interest" description="Disordered" evidence="1">
    <location>
        <begin position="209"/>
        <end position="234"/>
    </location>
</feature>
<evidence type="ECO:0000256" key="1">
    <source>
        <dbReference type="SAM" id="MobiDB-lite"/>
    </source>
</evidence>
<evidence type="ECO:0000313" key="3">
    <source>
        <dbReference type="EMBL" id="BBI31055.1"/>
    </source>
</evidence>
<reference evidence="3 4" key="1">
    <citation type="submission" date="2019-01" db="EMBL/GenBank/DDBJ databases">
        <title>Complete genome sequence of Cohnella hallensis HS21 isolated from Korean fir (Abies koreana) rhizospheric soil.</title>
        <authorList>
            <person name="Jiang L."/>
            <person name="Kang S.W."/>
            <person name="Kim S."/>
            <person name="Jung J."/>
            <person name="Kim C.Y."/>
            <person name="Kim D.H."/>
            <person name="Kim S.W."/>
            <person name="Lee J."/>
        </authorList>
    </citation>
    <scope>NUCLEOTIDE SEQUENCE [LARGE SCALE GENOMIC DNA]</scope>
    <source>
        <strain evidence="3 4">HS21</strain>
    </source>
</reference>
<evidence type="ECO:0000313" key="4">
    <source>
        <dbReference type="Proteomes" id="UP000289856"/>
    </source>
</evidence>
<proteinExistence type="predicted"/>
<dbReference type="RefSeq" id="WP_130604936.1">
    <property type="nucleotide sequence ID" value="NZ_AP019400.1"/>
</dbReference>
<gene>
    <name evidence="3" type="ORF">KCTCHS21_04540</name>
</gene>
<protein>
    <recommendedName>
        <fullName evidence="5">DUF4129 domain-containing protein</fullName>
    </recommendedName>
</protein>
<keyword evidence="2" id="KW-0812">Transmembrane</keyword>
<keyword evidence="4" id="KW-1185">Reference proteome</keyword>